<feature type="transmembrane region" description="Helical" evidence="1">
    <location>
        <begin position="41"/>
        <end position="61"/>
    </location>
</feature>
<name>A0A1E5IQN9_SHECO</name>
<feature type="transmembrane region" description="Helical" evidence="1">
    <location>
        <begin position="12"/>
        <end position="35"/>
    </location>
</feature>
<evidence type="ECO:0000313" key="2">
    <source>
        <dbReference type="EMBL" id="OEG72368.1"/>
    </source>
</evidence>
<comment type="caution">
    <text evidence="2">The sequence shown here is derived from an EMBL/GenBank/DDBJ whole genome shotgun (WGS) entry which is preliminary data.</text>
</comment>
<proteinExistence type="predicted"/>
<dbReference type="EMBL" id="MCBT01000048">
    <property type="protein sequence ID" value="OEG72368.1"/>
    <property type="molecule type" value="Genomic_DNA"/>
</dbReference>
<reference evidence="2 3" key="1">
    <citation type="submission" date="2016-07" db="EMBL/GenBank/DDBJ databases">
        <title>Whole-genome of two Shewanella species isolated from a digestive organ of sea cucumber Apostichopus japonicus Selenka 1867.</title>
        <authorList>
            <person name="Hong H.-H."/>
            <person name="Choi H."/>
            <person name="Cheon S."/>
            <person name="Oh J.-S."/>
            <person name="Lee H.-G."/>
            <person name="Park C."/>
        </authorList>
    </citation>
    <scope>NUCLEOTIDE SEQUENCE [LARGE SCALE GENOMIC DNA]</scope>
    <source>
        <strain evidence="2 3">CSB03KR</strain>
    </source>
</reference>
<dbReference type="RefSeq" id="WP_069672167.1">
    <property type="nucleotide sequence ID" value="NZ_MCBT01000048.1"/>
</dbReference>
<evidence type="ECO:0000256" key="1">
    <source>
        <dbReference type="SAM" id="Phobius"/>
    </source>
</evidence>
<dbReference type="Proteomes" id="UP000095230">
    <property type="component" value="Unassembled WGS sequence"/>
</dbReference>
<keyword evidence="1" id="KW-0472">Membrane</keyword>
<keyword evidence="1" id="KW-1133">Transmembrane helix</keyword>
<protein>
    <submittedName>
        <fullName evidence="2">Uncharacterized protein</fullName>
    </submittedName>
</protein>
<sequence>MEKSKAGKSWFVHYLAFLIALSLVDTIYSSLGIGIESNSTLIFISLVLVKAVVIILFYYPIFKFFVWLYS</sequence>
<keyword evidence="1" id="KW-0812">Transmembrane</keyword>
<organism evidence="2 3">
    <name type="scientific">Shewanella colwelliana</name>
    <name type="common">Alteromonas colwelliana</name>
    <dbReference type="NCBI Taxonomy" id="23"/>
    <lineage>
        <taxon>Bacteria</taxon>
        <taxon>Pseudomonadati</taxon>
        <taxon>Pseudomonadota</taxon>
        <taxon>Gammaproteobacteria</taxon>
        <taxon>Alteromonadales</taxon>
        <taxon>Shewanellaceae</taxon>
        <taxon>Shewanella</taxon>
    </lineage>
</organism>
<accession>A0A1E5IQN9</accession>
<dbReference type="AlphaFoldDB" id="A0A1E5IQN9"/>
<gene>
    <name evidence="2" type="ORF">BEL05_05175</name>
</gene>
<evidence type="ECO:0000313" key="3">
    <source>
        <dbReference type="Proteomes" id="UP000095230"/>
    </source>
</evidence>